<dbReference type="NCBIfam" id="TIGR02464">
    <property type="entry name" value="ribofla_fusion"/>
    <property type="match status" value="1"/>
</dbReference>
<dbReference type="Pfam" id="PF08719">
    <property type="entry name" value="NADAR"/>
    <property type="match status" value="1"/>
</dbReference>
<sequence length="166" mass="19767">MVQIYFQRSRRLLHYFHPLAETDSPDEEIRFSWPKRILQTTEPRWEKKLGRQVKSFNDEKWSHIREKAVEEGNWTKFTTPNNRNMKQILLDTGDRELCEASSKDRIWGIGYKEKDARPMVIARKKEKWGSNLLGKALMRVREWSREGVARQFASGLGNETWNEART</sequence>
<dbReference type="SUPFAM" id="SSF143990">
    <property type="entry name" value="YbiA-like"/>
    <property type="match status" value="1"/>
</dbReference>
<name>A0A9P4I814_9PEZI</name>
<dbReference type="InterPro" id="IPR037238">
    <property type="entry name" value="YbiA-like_sf"/>
</dbReference>
<proteinExistence type="predicted"/>
<dbReference type="Proteomes" id="UP000799772">
    <property type="component" value="Unassembled WGS sequence"/>
</dbReference>
<dbReference type="EMBL" id="ML978135">
    <property type="protein sequence ID" value="KAF2094114.1"/>
    <property type="molecule type" value="Genomic_DNA"/>
</dbReference>
<dbReference type="OrthoDB" id="206452at2759"/>
<organism evidence="2 3">
    <name type="scientific">Rhizodiscina lignyota</name>
    <dbReference type="NCBI Taxonomy" id="1504668"/>
    <lineage>
        <taxon>Eukaryota</taxon>
        <taxon>Fungi</taxon>
        <taxon>Dikarya</taxon>
        <taxon>Ascomycota</taxon>
        <taxon>Pezizomycotina</taxon>
        <taxon>Dothideomycetes</taxon>
        <taxon>Pleosporomycetidae</taxon>
        <taxon>Aulographales</taxon>
        <taxon>Rhizodiscinaceae</taxon>
        <taxon>Rhizodiscina</taxon>
    </lineage>
</organism>
<accession>A0A9P4I814</accession>
<dbReference type="InterPro" id="IPR012816">
    <property type="entry name" value="NADAR"/>
</dbReference>
<keyword evidence="3" id="KW-1185">Reference proteome</keyword>
<dbReference type="CDD" id="cd15457">
    <property type="entry name" value="NADAR"/>
    <property type="match status" value="1"/>
</dbReference>
<dbReference type="Gene3D" id="1.10.357.40">
    <property type="entry name" value="YbiA-like"/>
    <property type="match status" value="1"/>
</dbReference>
<reference evidence="2" key="1">
    <citation type="journal article" date="2020" name="Stud. Mycol.">
        <title>101 Dothideomycetes genomes: a test case for predicting lifestyles and emergence of pathogens.</title>
        <authorList>
            <person name="Haridas S."/>
            <person name="Albert R."/>
            <person name="Binder M."/>
            <person name="Bloem J."/>
            <person name="Labutti K."/>
            <person name="Salamov A."/>
            <person name="Andreopoulos B."/>
            <person name="Baker S."/>
            <person name="Barry K."/>
            <person name="Bills G."/>
            <person name="Bluhm B."/>
            <person name="Cannon C."/>
            <person name="Castanera R."/>
            <person name="Culley D."/>
            <person name="Daum C."/>
            <person name="Ezra D."/>
            <person name="Gonzalez J."/>
            <person name="Henrissat B."/>
            <person name="Kuo A."/>
            <person name="Liang C."/>
            <person name="Lipzen A."/>
            <person name="Lutzoni F."/>
            <person name="Magnuson J."/>
            <person name="Mondo S."/>
            <person name="Nolan M."/>
            <person name="Ohm R."/>
            <person name="Pangilinan J."/>
            <person name="Park H.-J."/>
            <person name="Ramirez L."/>
            <person name="Alfaro M."/>
            <person name="Sun H."/>
            <person name="Tritt A."/>
            <person name="Yoshinaga Y."/>
            <person name="Zwiers L.-H."/>
            <person name="Turgeon B."/>
            <person name="Goodwin S."/>
            <person name="Spatafora J."/>
            <person name="Crous P."/>
            <person name="Grigoriev I."/>
        </authorList>
    </citation>
    <scope>NUCLEOTIDE SEQUENCE</scope>
    <source>
        <strain evidence="2">CBS 133067</strain>
    </source>
</reference>
<comment type="caution">
    <text evidence="2">The sequence shown here is derived from an EMBL/GenBank/DDBJ whole genome shotgun (WGS) entry which is preliminary data.</text>
</comment>
<evidence type="ECO:0000313" key="2">
    <source>
        <dbReference type="EMBL" id="KAF2094114.1"/>
    </source>
</evidence>
<evidence type="ECO:0000259" key="1">
    <source>
        <dbReference type="Pfam" id="PF08719"/>
    </source>
</evidence>
<dbReference type="AlphaFoldDB" id="A0A9P4I814"/>
<feature type="domain" description="NADAR" evidence="1">
    <location>
        <begin position="34"/>
        <end position="142"/>
    </location>
</feature>
<gene>
    <name evidence="2" type="ORF">NA57DRAFT_80532</name>
</gene>
<evidence type="ECO:0000313" key="3">
    <source>
        <dbReference type="Proteomes" id="UP000799772"/>
    </source>
</evidence>
<protein>
    <submittedName>
        <fullName evidence="2">DUF1768-domain-containing protein</fullName>
    </submittedName>
</protein>